<accession>A0AAQ3XIW1</accession>
<dbReference type="AlphaFoldDB" id="A0AAQ3XIW1"/>
<evidence type="ECO:0000256" key="2">
    <source>
        <dbReference type="SAM" id="MobiDB-lite"/>
    </source>
</evidence>
<dbReference type="PANTHER" id="PTHR47565">
    <property type="entry name" value="CYTOCHROME C OXIDASE 19-1"/>
    <property type="match status" value="1"/>
</dbReference>
<organism evidence="5 6">
    <name type="scientific">Paspalum notatum var. saurae</name>
    <dbReference type="NCBI Taxonomy" id="547442"/>
    <lineage>
        <taxon>Eukaryota</taxon>
        <taxon>Viridiplantae</taxon>
        <taxon>Streptophyta</taxon>
        <taxon>Embryophyta</taxon>
        <taxon>Tracheophyta</taxon>
        <taxon>Spermatophyta</taxon>
        <taxon>Magnoliopsida</taxon>
        <taxon>Liliopsida</taxon>
        <taxon>Poales</taxon>
        <taxon>Poaceae</taxon>
        <taxon>PACMAD clade</taxon>
        <taxon>Panicoideae</taxon>
        <taxon>Andropogonodae</taxon>
        <taxon>Paspaleae</taxon>
        <taxon>Paspalinae</taxon>
        <taxon>Paspalum</taxon>
    </lineage>
</organism>
<gene>
    <name evidence="5" type="ORF">U9M48_045002</name>
</gene>
<dbReference type="Pfam" id="PF06747">
    <property type="entry name" value="CHCH"/>
    <property type="match status" value="1"/>
</dbReference>
<evidence type="ECO:0000313" key="6">
    <source>
        <dbReference type="Proteomes" id="UP001341281"/>
    </source>
</evidence>
<proteinExistence type="predicted"/>
<protein>
    <recommendedName>
        <fullName evidence="4">CHCH domain-containing protein</fullName>
    </recommendedName>
</protein>
<feature type="domain" description="CHCH" evidence="4">
    <location>
        <begin position="143"/>
        <end position="177"/>
    </location>
</feature>
<evidence type="ECO:0000313" key="5">
    <source>
        <dbReference type="EMBL" id="WVZ99745.1"/>
    </source>
</evidence>
<feature type="chain" id="PRO_5042877521" description="CHCH domain-containing protein" evidence="3">
    <location>
        <begin position="21"/>
        <end position="218"/>
    </location>
</feature>
<dbReference type="InterPro" id="IPR010625">
    <property type="entry name" value="CHCH"/>
</dbReference>
<keyword evidence="3" id="KW-0732">Signal</keyword>
<dbReference type="Proteomes" id="UP001341281">
    <property type="component" value="Chromosome 10"/>
</dbReference>
<evidence type="ECO:0000256" key="3">
    <source>
        <dbReference type="SAM" id="SignalP"/>
    </source>
</evidence>
<reference evidence="5 6" key="1">
    <citation type="submission" date="2024-02" db="EMBL/GenBank/DDBJ databases">
        <title>High-quality chromosome-scale genome assembly of Pensacola bahiagrass (Paspalum notatum Flugge var. saurae).</title>
        <authorList>
            <person name="Vega J.M."/>
            <person name="Podio M."/>
            <person name="Orjuela J."/>
            <person name="Siena L.A."/>
            <person name="Pessino S.C."/>
            <person name="Combes M.C."/>
            <person name="Mariac C."/>
            <person name="Albertini E."/>
            <person name="Pupilli F."/>
            <person name="Ortiz J.P.A."/>
            <person name="Leblanc O."/>
        </authorList>
    </citation>
    <scope>NUCLEOTIDE SEQUENCE [LARGE SCALE GENOMIC DNA]</scope>
    <source>
        <strain evidence="5">R1</strain>
        <tissue evidence="5">Leaf</tissue>
    </source>
</reference>
<feature type="compositionally biased region" description="Low complexity" evidence="2">
    <location>
        <begin position="69"/>
        <end position="88"/>
    </location>
</feature>
<feature type="compositionally biased region" description="Basic and acidic residues" evidence="2">
    <location>
        <begin position="200"/>
        <end position="218"/>
    </location>
</feature>
<name>A0AAQ3XIW1_PASNO</name>
<evidence type="ECO:0000259" key="4">
    <source>
        <dbReference type="Pfam" id="PF06747"/>
    </source>
</evidence>
<dbReference type="PANTHER" id="PTHR47565:SF2">
    <property type="entry name" value="CYTOCHROME C OXIDASE 19-1"/>
    <property type="match status" value="1"/>
</dbReference>
<evidence type="ECO:0000256" key="1">
    <source>
        <dbReference type="ARBA" id="ARBA00023157"/>
    </source>
</evidence>
<keyword evidence="6" id="KW-1185">Reference proteome</keyword>
<feature type="signal peptide" evidence="3">
    <location>
        <begin position="1"/>
        <end position="20"/>
    </location>
</feature>
<keyword evidence="1" id="KW-1015">Disulfide bond</keyword>
<dbReference type="EMBL" id="CP144754">
    <property type="protein sequence ID" value="WVZ99745.1"/>
    <property type="molecule type" value="Genomic_DNA"/>
</dbReference>
<feature type="region of interest" description="Disordered" evidence="2">
    <location>
        <begin position="55"/>
        <end position="94"/>
    </location>
</feature>
<dbReference type="PROSITE" id="PS51808">
    <property type="entry name" value="CHCH"/>
    <property type="match status" value="1"/>
</dbReference>
<sequence>MGLLGWQVVFGRLAAALTSASPSCAPVCVLASWALLLLRGFTALRSGRCSSHRLCPSSTSRLRHGAAARRPSSKSSLLGGGLDPPLLRQSTGATRTGQTIARDLTLLGNWNPLFLCGAFGGNRGVRPVPPEKGVFPLDHLHECDLEKKNYLACLKSTGSQSEKCRQFSKKYLECRMERNLMAKQDMSELGFRNVDEVDTNPDKNRKLESPPDEQKEKK</sequence>
<feature type="region of interest" description="Disordered" evidence="2">
    <location>
        <begin position="190"/>
        <end position="218"/>
    </location>
</feature>